<dbReference type="GO" id="GO:0009116">
    <property type="term" value="P:nucleoside metabolic process"/>
    <property type="evidence" value="ECO:0007669"/>
    <property type="project" value="InterPro"/>
</dbReference>
<dbReference type="RefSeq" id="WP_181416594.1">
    <property type="nucleotide sequence ID" value="NZ_OUNR01000001.1"/>
</dbReference>
<dbReference type="PANTHER" id="PTHR46832">
    <property type="entry name" value="5'-METHYLTHIOADENOSINE/S-ADENOSYLHOMOCYSTEINE NUCLEOSIDASE"/>
    <property type="match status" value="1"/>
</dbReference>
<dbReference type="InterPro" id="IPR000845">
    <property type="entry name" value="Nucleoside_phosphorylase_d"/>
</dbReference>
<keyword evidence="3" id="KW-0378">Hydrolase</keyword>
<dbReference type="FunCoup" id="A0A330L3Q6">
    <property type="interactions" value="224"/>
</dbReference>
<dbReference type="AlphaFoldDB" id="A0A330L3Q6"/>
<sequence>MTDAHVPTTVPSAPPVASPVPISLVIFVATVWEFAAVRAAVPGGHTDKLQGRPRYCASVGGNECWVIQTGVGPQRAHAAARDVLSQQAFALVISSGFACALVPSAIGDILIGTTVAPIRDGGSLDYLEMAGDERQRWCALFSGNEVRATAGAFISADRIIYRAAEKVALAERTHATGLDMESAALASEAKAAQVPFLIVRSVSDLVLEELPLDFNLFLRPTGWVKGLGSLLVHPSSLLGLNRLRRQSAVAAATLTNSLRTVINARFGVGPDSHRTMRS</sequence>
<dbReference type="InterPro" id="IPR035994">
    <property type="entry name" value="Nucleoside_phosphorylase_sf"/>
</dbReference>
<dbReference type="Gene3D" id="3.40.50.1580">
    <property type="entry name" value="Nucleoside phosphorylase domain"/>
    <property type="match status" value="1"/>
</dbReference>
<keyword evidence="1" id="KW-0472">Membrane</keyword>
<dbReference type="GO" id="GO:0008782">
    <property type="term" value="F:adenosylhomocysteine nucleosidase activity"/>
    <property type="evidence" value="ECO:0007669"/>
    <property type="project" value="UniProtKB-EC"/>
</dbReference>
<dbReference type="Pfam" id="PF01048">
    <property type="entry name" value="PNP_UDP_1"/>
    <property type="match status" value="1"/>
</dbReference>
<organism evidence="3 4">
    <name type="scientific">Nitrospira lenta</name>
    <dbReference type="NCBI Taxonomy" id="1436998"/>
    <lineage>
        <taxon>Bacteria</taxon>
        <taxon>Pseudomonadati</taxon>
        <taxon>Nitrospirota</taxon>
        <taxon>Nitrospiria</taxon>
        <taxon>Nitrospirales</taxon>
        <taxon>Nitrospiraceae</taxon>
        <taxon>Nitrospira</taxon>
    </lineage>
</organism>
<keyword evidence="1" id="KW-1133">Transmembrane helix</keyword>
<dbReference type="PANTHER" id="PTHR46832:SF1">
    <property type="entry name" value="5'-METHYLTHIOADENOSINE_S-ADENOSYLHOMOCYSTEINE NUCLEOSIDASE"/>
    <property type="match status" value="1"/>
</dbReference>
<feature type="transmembrane region" description="Helical" evidence="1">
    <location>
        <begin position="20"/>
        <end position="41"/>
    </location>
</feature>
<reference evidence="4" key="1">
    <citation type="submission" date="2018-04" db="EMBL/GenBank/DDBJ databases">
        <authorList>
            <person name="Lucker S."/>
            <person name="Sakoula D."/>
        </authorList>
    </citation>
    <scope>NUCLEOTIDE SEQUENCE [LARGE SCALE GENOMIC DNA]</scope>
</reference>
<gene>
    <name evidence="3" type="ORF">NITLEN_10598</name>
</gene>
<dbReference type="GO" id="GO:0008930">
    <property type="term" value="F:methylthioadenosine nucleosidase activity"/>
    <property type="evidence" value="ECO:0007669"/>
    <property type="project" value="TreeGrafter"/>
</dbReference>
<keyword evidence="1" id="KW-0812">Transmembrane</keyword>
<name>A0A330L3Q6_9BACT</name>
<evidence type="ECO:0000313" key="3">
    <source>
        <dbReference type="EMBL" id="SPP63512.1"/>
    </source>
</evidence>
<dbReference type="EMBL" id="OUNR01000001">
    <property type="protein sequence ID" value="SPP63512.1"/>
    <property type="molecule type" value="Genomic_DNA"/>
</dbReference>
<proteinExistence type="predicted"/>
<dbReference type="SUPFAM" id="SSF53167">
    <property type="entry name" value="Purine and uridine phosphorylases"/>
    <property type="match status" value="1"/>
</dbReference>
<dbReference type="Proteomes" id="UP000248168">
    <property type="component" value="Unassembled WGS sequence"/>
</dbReference>
<dbReference type="InParanoid" id="A0A330L3Q6"/>
<dbReference type="EC" id="3.2.2.9" evidence="3"/>
<evidence type="ECO:0000313" key="4">
    <source>
        <dbReference type="Proteomes" id="UP000248168"/>
    </source>
</evidence>
<dbReference type="GO" id="GO:0005829">
    <property type="term" value="C:cytosol"/>
    <property type="evidence" value="ECO:0007669"/>
    <property type="project" value="TreeGrafter"/>
</dbReference>
<keyword evidence="3" id="KW-0326">Glycosidase</keyword>
<evidence type="ECO:0000256" key="1">
    <source>
        <dbReference type="SAM" id="Phobius"/>
    </source>
</evidence>
<feature type="domain" description="Nucleoside phosphorylase" evidence="2">
    <location>
        <begin position="24"/>
        <end position="208"/>
    </location>
</feature>
<keyword evidence="4" id="KW-1185">Reference proteome</keyword>
<protein>
    <submittedName>
        <fullName evidence="3">Putative Adenosylhomocysteine nucleosidase</fullName>
        <ecNumber evidence="3">3.2.2.9</ecNumber>
    </submittedName>
</protein>
<accession>A0A330L3Q6</accession>
<evidence type="ECO:0000259" key="2">
    <source>
        <dbReference type="Pfam" id="PF01048"/>
    </source>
</evidence>
<dbReference type="GO" id="GO:0019284">
    <property type="term" value="P:L-methionine salvage from S-adenosylmethionine"/>
    <property type="evidence" value="ECO:0007669"/>
    <property type="project" value="TreeGrafter"/>
</dbReference>